<dbReference type="EMBL" id="CP055152">
    <property type="protein sequence ID" value="QMU26586.1"/>
    <property type="molecule type" value="Genomic_DNA"/>
</dbReference>
<dbReference type="AlphaFoldDB" id="A0A7L7L1B9"/>
<dbReference type="Proteomes" id="UP000514509">
    <property type="component" value="Plasmid unnamed"/>
</dbReference>
<protein>
    <submittedName>
        <fullName evidence="1">Uncharacterized protein</fullName>
    </submittedName>
</protein>
<reference evidence="1 2" key="2">
    <citation type="submission" date="2020-08" db="EMBL/GenBank/DDBJ databases">
        <title>Adhaeribacter dokdonensis sp. nov., isolated from the rhizosphere of Elymus tsukushiensis, a plant native to the Dokdo Islands, Republic of Korea.</title>
        <authorList>
            <person name="Ghim S.Y."/>
        </authorList>
    </citation>
    <scope>NUCLEOTIDE SEQUENCE [LARGE SCALE GENOMIC DNA]</scope>
    <source>
        <strain evidence="1 2">KUDC8001</strain>
        <plasmid evidence="1 2">unnamed</plasmid>
    </source>
</reference>
<gene>
    <name evidence="1" type="ORF">HUW48_00500</name>
</gene>
<geneLocation type="plasmid" evidence="1 2">
    <name>unnamed</name>
</geneLocation>
<dbReference type="KEGG" id="add:HUW48_00500"/>
<reference evidence="1 2" key="1">
    <citation type="submission" date="2020-06" db="EMBL/GenBank/DDBJ databases">
        <authorList>
            <person name="Hwang Y.J."/>
        </authorList>
    </citation>
    <scope>NUCLEOTIDE SEQUENCE [LARGE SCALE GENOMIC DNA]</scope>
    <source>
        <strain evidence="1 2">KUDC8001</strain>
        <plasmid evidence="1 2">unnamed</plasmid>
    </source>
</reference>
<organism evidence="1 2">
    <name type="scientific">Adhaeribacter radiodurans</name>
    <dbReference type="NCBI Taxonomy" id="2745197"/>
    <lineage>
        <taxon>Bacteria</taxon>
        <taxon>Pseudomonadati</taxon>
        <taxon>Bacteroidota</taxon>
        <taxon>Cytophagia</taxon>
        <taxon>Cytophagales</taxon>
        <taxon>Hymenobacteraceae</taxon>
        <taxon>Adhaeribacter</taxon>
    </lineage>
</organism>
<keyword evidence="1" id="KW-0614">Plasmid</keyword>
<proteinExistence type="predicted"/>
<name>A0A7L7L1B9_9BACT</name>
<keyword evidence="2" id="KW-1185">Reference proteome</keyword>
<dbReference type="RefSeq" id="WP_182411404.1">
    <property type="nucleotide sequence ID" value="NZ_CP055152.1"/>
</dbReference>
<accession>A0A7L7L1B9</accession>
<sequence>MELVKTKQAIYDYLIAPSPLFLKQVVDIAETKEYLLVMDSREMKKRSIPDQVIARFESRFQHLCQHSCNCQEYDGVNYLLIPKI</sequence>
<evidence type="ECO:0000313" key="1">
    <source>
        <dbReference type="EMBL" id="QMU26586.1"/>
    </source>
</evidence>
<evidence type="ECO:0000313" key="2">
    <source>
        <dbReference type="Proteomes" id="UP000514509"/>
    </source>
</evidence>